<dbReference type="VEuPathDB" id="FungiDB:BTJ68_09412"/>
<reference evidence="2 3" key="1">
    <citation type="journal article" date="2018" name="BMC Genomics">
        <title>Genomic evidence for intraspecific hybridization in a clonal and extremely halotolerant yeast.</title>
        <authorList>
            <person name="Gostincar C."/>
            <person name="Stajich J.E."/>
            <person name="Zupancic J."/>
            <person name="Zalar P."/>
            <person name="Gunde-Cimerman N."/>
        </authorList>
    </citation>
    <scope>NUCLEOTIDE SEQUENCE [LARGE SCALE GENOMIC DNA]</scope>
    <source>
        <strain evidence="2 3">EXF-562</strain>
    </source>
</reference>
<name>A0A3M7H2F0_HORWE</name>
<evidence type="ECO:0000313" key="2">
    <source>
        <dbReference type="EMBL" id="RMZ07416.1"/>
    </source>
</evidence>
<feature type="region of interest" description="Disordered" evidence="1">
    <location>
        <begin position="84"/>
        <end position="120"/>
    </location>
</feature>
<dbReference type="Proteomes" id="UP000280598">
    <property type="component" value="Unassembled WGS sequence"/>
</dbReference>
<comment type="caution">
    <text evidence="2">The sequence shown here is derived from an EMBL/GenBank/DDBJ whole genome shotgun (WGS) entry which is preliminary data.</text>
</comment>
<gene>
    <name evidence="2" type="ORF">D0860_05136</name>
</gene>
<dbReference type="AlphaFoldDB" id="A0A3M7H2F0"/>
<evidence type="ECO:0000256" key="1">
    <source>
        <dbReference type="SAM" id="MobiDB-lite"/>
    </source>
</evidence>
<protein>
    <submittedName>
        <fullName evidence="2">Uncharacterized protein</fullName>
    </submittedName>
</protein>
<accession>A0A3M7H2F0</accession>
<proteinExistence type="predicted"/>
<sequence>MMGSSGNITQIDNSLAQYTNGEPWTNLGNYAHYINQHIIPLCDNGAAINSTACFGTQNESYWAEPSNSRSRSYIYSTCTENRDLPSRAPLRGPHSSPARYKSRIHSNGAPGRSRQGNTIGSLRCRNYGGNGGYEVVAERLARIDREQDVWLDLCYHSSNAPVRTTASAKEAEKEPQLLITGAGHHWDSYGILDVAGEPQFIREAHRWEIRTVRKWLDENYNGGDLCIARG</sequence>
<evidence type="ECO:0000313" key="3">
    <source>
        <dbReference type="Proteomes" id="UP000280598"/>
    </source>
</evidence>
<dbReference type="InterPro" id="IPR029058">
    <property type="entry name" value="AB_hydrolase_fold"/>
</dbReference>
<dbReference type="EMBL" id="QWIS01000100">
    <property type="protein sequence ID" value="RMZ07416.1"/>
    <property type="molecule type" value="Genomic_DNA"/>
</dbReference>
<dbReference type="Gene3D" id="3.40.50.1820">
    <property type="entry name" value="alpha/beta hydrolase"/>
    <property type="match status" value="1"/>
</dbReference>
<organism evidence="2 3">
    <name type="scientific">Hortaea werneckii</name>
    <name type="common">Black yeast</name>
    <name type="synonym">Cladosporium werneckii</name>
    <dbReference type="NCBI Taxonomy" id="91943"/>
    <lineage>
        <taxon>Eukaryota</taxon>
        <taxon>Fungi</taxon>
        <taxon>Dikarya</taxon>
        <taxon>Ascomycota</taxon>
        <taxon>Pezizomycotina</taxon>
        <taxon>Dothideomycetes</taxon>
        <taxon>Dothideomycetidae</taxon>
        <taxon>Mycosphaerellales</taxon>
        <taxon>Teratosphaeriaceae</taxon>
        <taxon>Hortaea</taxon>
    </lineage>
</organism>